<protein>
    <submittedName>
        <fullName evidence="3">Asparaginase</fullName>
    </submittedName>
</protein>
<accession>A0A915E212</accession>
<proteinExistence type="inferred from homology"/>
<organism evidence="2 3">
    <name type="scientific">Ditylenchus dipsaci</name>
    <dbReference type="NCBI Taxonomy" id="166011"/>
    <lineage>
        <taxon>Eukaryota</taxon>
        <taxon>Metazoa</taxon>
        <taxon>Ecdysozoa</taxon>
        <taxon>Nematoda</taxon>
        <taxon>Chromadorea</taxon>
        <taxon>Rhabditida</taxon>
        <taxon>Tylenchina</taxon>
        <taxon>Tylenchomorpha</taxon>
        <taxon>Sphaerularioidea</taxon>
        <taxon>Anguinidae</taxon>
        <taxon>Anguininae</taxon>
        <taxon>Ditylenchus</taxon>
    </lineage>
</organism>
<dbReference type="Pfam" id="PF01112">
    <property type="entry name" value="Asparaginase_2"/>
    <property type="match status" value="1"/>
</dbReference>
<dbReference type="Proteomes" id="UP000887574">
    <property type="component" value="Unplaced"/>
</dbReference>
<dbReference type="WBParaSite" id="jg25368">
    <property type="protein sequence ID" value="jg25368"/>
    <property type="gene ID" value="jg25368"/>
</dbReference>
<dbReference type="GO" id="GO:0051604">
    <property type="term" value="P:protein maturation"/>
    <property type="evidence" value="ECO:0007669"/>
    <property type="project" value="TreeGrafter"/>
</dbReference>
<dbReference type="InterPro" id="IPR029055">
    <property type="entry name" value="Ntn_hydrolases_N"/>
</dbReference>
<comment type="similarity">
    <text evidence="1">Belongs to the Ntn-hydrolase family.</text>
</comment>
<dbReference type="GO" id="GO:0004298">
    <property type="term" value="F:threonine-type endopeptidase activity"/>
    <property type="evidence" value="ECO:0007669"/>
    <property type="project" value="TreeGrafter"/>
</dbReference>
<sequence length="86" mass="8968">MQSDFDQIICIHGGAGAHKPGTEKLVANALKGCKGSFIQAIMALESDPTFNCGFGSNLTITGKVECEASYMSSNKLAYGAVACPNH</sequence>
<dbReference type="SUPFAM" id="SSF56235">
    <property type="entry name" value="N-terminal nucleophile aminohydrolases (Ntn hydrolases)"/>
    <property type="match status" value="1"/>
</dbReference>
<reference evidence="3" key="1">
    <citation type="submission" date="2022-11" db="UniProtKB">
        <authorList>
            <consortium name="WormBaseParasite"/>
        </authorList>
    </citation>
    <scope>IDENTIFICATION</scope>
</reference>
<dbReference type="GO" id="GO:0005737">
    <property type="term" value="C:cytoplasm"/>
    <property type="evidence" value="ECO:0007669"/>
    <property type="project" value="TreeGrafter"/>
</dbReference>
<dbReference type="InterPro" id="IPR000246">
    <property type="entry name" value="Peptidase_T2"/>
</dbReference>
<evidence type="ECO:0000256" key="1">
    <source>
        <dbReference type="ARBA" id="ARBA00010872"/>
    </source>
</evidence>
<dbReference type="PANTHER" id="PTHR10188">
    <property type="entry name" value="L-ASPARAGINASE"/>
    <property type="match status" value="1"/>
</dbReference>
<dbReference type="AlphaFoldDB" id="A0A915E212"/>
<dbReference type="PANTHER" id="PTHR10188:SF8">
    <property type="entry name" value="THREONINE ASPARTASE 1"/>
    <property type="match status" value="1"/>
</dbReference>
<evidence type="ECO:0000313" key="2">
    <source>
        <dbReference type="Proteomes" id="UP000887574"/>
    </source>
</evidence>
<name>A0A915E212_9BILA</name>
<keyword evidence="2" id="KW-1185">Reference proteome</keyword>
<evidence type="ECO:0000313" key="3">
    <source>
        <dbReference type="WBParaSite" id="jg25368"/>
    </source>
</evidence>